<dbReference type="EMBL" id="JBHFNT010000051">
    <property type="protein sequence ID" value="MFB2834100.1"/>
    <property type="molecule type" value="Genomic_DNA"/>
</dbReference>
<evidence type="ECO:0000313" key="3">
    <source>
        <dbReference type="Proteomes" id="UP001576780"/>
    </source>
</evidence>
<dbReference type="RefSeq" id="WP_413276546.1">
    <property type="nucleotide sequence ID" value="NZ_JBHFNT010000051.1"/>
</dbReference>
<evidence type="ECO:0000256" key="1">
    <source>
        <dbReference type="SAM" id="Phobius"/>
    </source>
</evidence>
<evidence type="ECO:0008006" key="4">
    <source>
        <dbReference type="Google" id="ProtNLM"/>
    </source>
</evidence>
<protein>
    <recommendedName>
        <fullName evidence="4">Ycf66</fullName>
    </recommendedName>
</protein>
<keyword evidence="1" id="KW-0472">Membrane</keyword>
<dbReference type="Proteomes" id="UP001576780">
    <property type="component" value="Unassembled WGS sequence"/>
</dbReference>
<name>A0ABV4WG98_9CYAN</name>
<keyword evidence="1" id="KW-1133">Transmembrane helix</keyword>
<accession>A0ABV4WG98</accession>
<evidence type="ECO:0000313" key="2">
    <source>
        <dbReference type="EMBL" id="MFB2834100.1"/>
    </source>
</evidence>
<proteinExistence type="predicted"/>
<feature type="transmembrane region" description="Helical" evidence="1">
    <location>
        <begin position="62"/>
        <end position="79"/>
    </location>
</feature>
<comment type="caution">
    <text evidence="2">The sequence shown here is derived from an EMBL/GenBank/DDBJ whole genome shotgun (WGS) entry which is preliminary data.</text>
</comment>
<keyword evidence="1" id="KW-0812">Transmembrane</keyword>
<organism evidence="2 3">
    <name type="scientific">Floridaenema evergladense BLCC-F167</name>
    <dbReference type="NCBI Taxonomy" id="3153639"/>
    <lineage>
        <taxon>Bacteria</taxon>
        <taxon>Bacillati</taxon>
        <taxon>Cyanobacteriota</taxon>
        <taxon>Cyanophyceae</taxon>
        <taxon>Oscillatoriophycideae</taxon>
        <taxon>Aerosakkonematales</taxon>
        <taxon>Aerosakkonemataceae</taxon>
        <taxon>Floridanema</taxon>
        <taxon>Floridanema evergladense</taxon>
    </lineage>
</organism>
<feature type="transmembrane region" description="Helical" evidence="1">
    <location>
        <begin position="36"/>
        <end position="55"/>
    </location>
</feature>
<sequence length="80" mass="9017">MEINRVGAEILLTTLLTGVFCQLIRGFYQLNQMGEWAYFCLLALTNICVIAAVYYLKRGRDISELVLLVLGVMVGLWTSN</sequence>
<gene>
    <name evidence="2" type="ORF">ACE1CA_06155</name>
</gene>
<reference evidence="2 3" key="1">
    <citation type="submission" date="2024-09" db="EMBL/GenBank/DDBJ databases">
        <title>Floridaenema gen nov. (Aerosakkonemataceae, Aerosakkonematales ord. nov., Cyanobacteria) from benthic tropical and subtropical fresh waters, with the description of four new species.</title>
        <authorList>
            <person name="Moretto J.A."/>
            <person name="Berthold D.E."/>
            <person name="Lefler F.W."/>
            <person name="Huang I.-S."/>
            <person name="Laughinghouse H. IV."/>
        </authorList>
    </citation>
    <scope>NUCLEOTIDE SEQUENCE [LARGE SCALE GENOMIC DNA]</scope>
    <source>
        <strain evidence="2 3">BLCC-F167</strain>
    </source>
</reference>
<keyword evidence="3" id="KW-1185">Reference proteome</keyword>